<proteinExistence type="predicted"/>
<dbReference type="InterPro" id="IPR053827">
    <property type="entry name" value="Gp10_C"/>
</dbReference>
<feature type="domain" description="Baseplate structural protein Gp10 C-terminal" evidence="1">
    <location>
        <begin position="635"/>
        <end position="772"/>
    </location>
</feature>
<sequence>MAIINGSVTNYAGNFAYFLDVYEIQTNVANNQSLVRVDVWLTSNTRSWESLSGVDGTVTISGVQHGFDKIVSIGAGGRVVLTTCDQWVTHDAAGAGSISISSTFNPTSSYSPGRCSASGSFALSTIPRASSLTSSANFVAGDNLPLSISRASSSFTHNIEVRFGSTLAISRGGYTTSGTITWTVAETKALYGHMGTAQSVNYTLRLITMSGGTLIGYKDYAGTITAPAHSTITTAANFTIGQALTVNLSRSRAAVTHKLTLAVGGTNIRQADVSGTAYTFQFTAAETAAIYAKTPNSNTVAVKLTCQSYHCDHLCGTVVKDGTATVNSTAARPIFGNFTFGDINSATTALTLDSQRLVSGFSTLQVTVPAADRATSTTGATIKKYIVSCGGKTAEIPYGASEVAGSIRAVTGGSIQVAAVDSRGNQTSVTKLADIIDYTPPKITTMTVRRQNNVDTRTRLVLEGTYWQGNFSAEKVNRPTAAYTYQASEAGGWSSETALPITIAGGKFTLTAFIDGDLGANGFTADASFDLLCKVNDLLSSAQLSRVLDRGIPTMHMTKDGIGVMKLHEQGSLDVAGQIAVTDSGLTTTMGCRNASHMHYFTDAPNHWFNKPVYVQGDVYGGNNYNRRLLYADELLNKIYPVGAVYISMVNTSPASFLGGTWSAIAAGRVLVGVDTSQAEFNAVNKSGGAKTHAHESGTLRAQIGAYDGNSASLGYTASEKGPDIFHYAFTHSANSLNIANSRINHATKVAGTSAAATNLQPYLTCYMWRRTA</sequence>
<dbReference type="AlphaFoldDB" id="A0A1C6HKW3"/>
<dbReference type="Pfam" id="PF05895">
    <property type="entry name" value="DUF859"/>
    <property type="match status" value="2"/>
</dbReference>
<evidence type="ECO:0000313" key="2">
    <source>
        <dbReference type="EMBL" id="SCJ58221.1"/>
    </source>
</evidence>
<dbReference type="Pfam" id="PF21939">
    <property type="entry name" value="Gp10_C"/>
    <property type="match status" value="1"/>
</dbReference>
<reference evidence="2" key="1">
    <citation type="submission" date="2015-09" db="EMBL/GenBank/DDBJ databases">
        <authorList>
            <consortium name="Pathogen Informatics"/>
        </authorList>
    </citation>
    <scope>NUCLEOTIDE SEQUENCE</scope>
    <source>
        <strain evidence="2">2789STDY5834896</strain>
    </source>
</reference>
<accession>A0A1C6HKW3</accession>
<protein>
    <submittedName>
        <fullName evidence="2">Phage-related holin (Lysis protein)</fullName>
    </submittedName>
</protein>
<gene>
    <name evidence="2" type="ORF">SAMEA3545359_00910</name>
</gene>
<dbReference type="EMBL" id="FMHG01000001">
    <property type="protein sequence ID" value="SCJ58221.1"/>
    <property type="molecule type" value="Genomic_DNA"/>
</dbReference>
<organism evidence="2">
    <name type="scientific">uncultured Anaerotruncus sp</name>
    <dbReference type="NCBI Taxonomy" id="905011"/>
    <lineage>
        <taxon>Bacteria</taxon>
        <taxon>Bacillati</taxon>
        <taxon>Bacillota</taxon>
        <taxon>Clostridia</taxon>
        <taxon>Eubacteriales</taxon>
        <taxon>Oscillospiraceae</taxon>
        <taxon>Anaerotruncus</taxon>
        <taxon>environmental samples</taxon>
    </lineage>
</organism>
<name>A0A1C6HKW3_9FIRM</name>
<evidence type="ECO:0000259" key="1">
    <source>
        <dbReference type="Pfam" id="PF21939"/>
    </source>
</evidence>
<dbReference type="InterPro" id="IPR008577">
    <property type="entry name" value="DUF859"/>
</dbReference>